<name>A0ABT0TPH8_9FLAO</name>
<sequence length="73" mass="8678">MSNYRNNSGKKSLFERFLLVIGILFFVVYLLMGLAILFWDKLTLPLSQEYRTALGVIIIVYAFFRFIRFFQKS</sequence>
<accession>A0ABT0TPH8</accession>
<protein>
    <recommendedName>
        <fullName evidence="4">CPBP family intramembrane metalloprotease</fullName>
    </recommendedName>
</protein>
<proteinExistence type="predicted"/>
<feature type="transmembrane region" description="Helical" evidence="1">
    <location>
        <begin position="17"/>
        <end position="38"/>
    </location>
</feature>
<gene>
    <name evidence="2" type="ORF">NAT50_08530</name>
</gene>
<evidence type="ECO:0000313" key="2">
    <source>
        <dbReference type="EMBL" id="MCL9809404.1"/>
    </source>
</evidence>
<evidence type="ECO:0000256" key="1">
    <source>
        <dbReference type="SAM" id="Phobius"/>
    </source>
</evidence>
<feature type="transmembrane region" description="Helical" evidence="1">
    <location>
        <begin position="50"/>
        <end position="67"/>
    </location>
</feature>
<organism evidence="2 3">
    <name type="scientific">Flavobacterium luminosum</name>
    <dbReference type="NCBI Taxonomy" id="2949086"/>
    <lineage>
        <taxon>Bacteria</taxon>
        <taxon>Pseudomonadati</taxon>
        <taxon>Bacteroidota</taxon>
        <taxon>Flavobacteriia</taxon>
        <taxon>Flavobacteriales</taxon>
        <taxon>Flavobacteriaceae</taxon>
        <taxon>Flavobacterium</taxon>
    </lineage>
</organism>
<reference evidence="2 3" key="1">
    <citation type="submission" date="2022-05" db="EMBL/GenBank/DDBJ databases">
        <title>Flavobacterium sp., isolated from activated sludge.</title>
        <authorList>
            <person name="Ran Q."/>
        </authorList>
    </citation>
    <scope>NUCLEOTIDE SEQUENCE [LARGE SCALE GENOMIC DNA]</scope>
    <source>
        <strain evidence="2 3">HXWNR70</strain>
    </source>
</reference>
<evidence type="ECO:0000313" key="3">
    <source>
        <dbReference type="Proteomes" id="UP001317191"/>
    </source>
</evidence>
<keyword evidence="1" id="KW-1133">Transmembrane helix</keyword>
<evidence type="ECO:0008006" key="4">
    <source>
        <dbReference type="Google" id="ProtNLM"/>
    </source>
</evidence>
<comment type="caution">
    <text evidence="2">The sequence shown here is derived from an EMBL/GenBank/DDBJ whole genome shotgun (WGS) entry which is preliminary data.</text>
</comment>
<keyword evidence="1" id="KW-0812">Transmembrane</keyword>
<keyword evidence="1" id="KW-0472">Membrane</keyword>
<dbReference type="EMBL" id="JAMLJM010000005">
    <property type="protein sequence ID" value="MCL9809404.1"/>
    <property type="molecule type" value="Genomic_DNA"/>
</dbReference>
<keyword evidence="3" id="KW-1185">Reference proteome</keyword>
<dbReference type="Proteomes" id="UP001317191">
    <property type="component" value="Unassembled WGS sequence"/>
</dbReference>